<dbReference type="RefSeq" id="WP_344652252.1">
    <property type="nucleotide sequence ID" value="NZ_BAAAGX010000025.1"/>
</dbReference>
<dbReference type="InterPro" id="IPR018973">
    <property type="entry name" value="MZB"/>
</dbReference>
<name>A0ABN0UXY3_9ACTN</name>
<feature type="domain" description="MrfA-like Zn-binding" evidence="1">
    <location>
        <begin position="539"/>
        <end position="643"/>
    </location>
</feature>
<accession>A0ABN0UXY3</accession>
<dbReference type="Proteomes" id="UP001500967">
    <property type="component" value="Unassembled WGS sequence"/>
</dbReference>
<organism evidence="2 3">
    <name type="scientific">Cryptosporangium japonicum</name>
    <dbReference type="NCBI Taxonomy" id="80872"/>
    <lineage>
        <taxon>Bacteria</taxon>
        <taxon>Bacillati</taxon>
        <taxon>Actinomycetota</taxon>
        <taxon>Actinomycetes</taxon>
        <taxon>Cryptosporangiales</taxon>
        <taxon>Cryptosporangiaceae</taxon>
        <taxon>Cryptosporangium</taxon>
    </lineage>
</organism>
<sequence length="683" mass="75922">MTSIDPAGGDEAEPTDAMIFESAEPMDLLAEAEESQAHNRAKVGAARPSALLYTYGVGSIMDLPQFSIMPAGLDDWEPIWRRRQTVPLIDEPRLLDVVQKHLGRSVRQLRDFPWQPKRVAQSQEGSDLGVPARVFPQWLRCTGCDYLGPLPRFTYTNTHPYRSDLAAFTHESCPGRGSGGRRRSAAVPARHLLACVDGHLDEFPYLLWVHRGEDCPAAPLPDLQLLDSNLGQGAGAVVVCTRCRERRGVGEAQGEVGRRKLPACRGRHPHLDAFDQACGLPTRLIMMGAANLWFAATQSVIVMPRTAQEDQSALVAAIRAHVTPDRIAKYSDDPDYFRDVLVGKHDLAEVSDDQLRSAVSNALEPGPSEEERHAELREWDPIELRLPEWDYLQKPVLFPQQDNTSGLMVTEMPRGQSLRRQLTRVIAVNRMKKVNAFMGFTRIDEMDRVGDLPTRLVKLTRGRRPTWVPATEDRGEGVFVQLDEEAVAVWEQRIRPTGLWAAHCAAHELNFRKRFSESAAQVDPGTRLPPPRYWLVHTFAHILIREMAMSCGYGAASLSERLYAWSAAPGRPAAAGLLICTTASDSEGTLGGLVALSDPERLEELVDDALRRAARCSSDPVCGQRTPRHGEDFLHGAACHCCCFASETSCERANRFLDRRFLLTLPTIEDERVPGFFSAHDAV</sequence>
<evidence type="ECO:0000313" key="2">
    <source>
        <dbReference type="EMBL" id="GAA0265337.1"/>
    </source>
</evidence>
<dbReference type="NCBIfam" id="NF038324">
    <property type="entry name" value="DrmB_fam"/>
    <property type="match status" value="1"/>
</dbReference>
<protein>
    <submittedName>
        <fullName evidence="2">DUF1998 domain-containing protein</fullName>
    </submittedName>
</protein>
<reference evidence="2 3" key="1">
    <citation type="journal article" date="2019" name="Int. J. Syst. Evol. Microbiol.">
        <title>The Global Catalogue of Microorganisms (GCM) 10K type strain sequencing project: providing services to taxonomists for standard genome sequencing and annotation.</title>
        <authorList>
            <consortium name="The Broad Institute Genomics Platform"/>
            <consortium name="The Broad Institute Genome Sequencing Center for Infectious Disease"/>
            <person name="Wu L."/>
            <person name="Ma J."/>
        </authorList>
    </citation>
    <scope>NUCLEOTIDE SEQUENCE [LARGE SCALE GENOMIC DNA]</scope>
    <source>
        <strain evidence="2 3">JCM 10425</strain>
    </source>
</reference>
<dbReference type="EMBL" id="BAAAGX010000025">
    <property type="protein sequence ID" value="GAA0265337.1"/>
    <property type="molecule type" value="Genomic_DNA"/>
</dbReference>
<proteinExistence type="predicted"/>
<evidence type="ECO:0000313" key="3">
    <source>
        <dbReference type="Proteomes" id="UP001500967"/>
    </source>
</evidence>
<evidence type="ECO:0000259" key="1">
    <source>
        <dbReference type="Pfam" id="PF09369"/>
    </source>
</evidence>
<dbReference type="Pfam" id="PF09369">
    <property type="entry name" value="MZB"/>
    <property type="match status" value="1"/>
</dbReference>
<comment type="caution">
    <text evidence="2">The sequence shown here is derived from an EMBL/GenBank/DDBJ whole genome shotgun (WGS) entry which is preliminary data.</text>
</comment>
<keyword evidence="3" id="KW-1185">Reference proteome</keyword>
<dbReference type="InterPro" id="IPR047721">
    <property type="entry name" value="DrmB"/>
</dbReference>
<gene>
    <name evidence="2" type="ORF">GCM10009539_59800</name>
</gene>